<evidence type="ECO:0000313" key="1">
    <source>
        <dbReference type="EMBL" id="NJB98800.1"/>
    </source>
</evidence>
<reference evidence="1 2" key="1">
    <citation type="submission" date="2020-03" db="EMBL/GenBank/DDBJ databases">
        <title>Genomic Encyclopedia of Type Strains, Phase IV (KMG-IV): sequencing the most valuable type-strain genomes for metagenomic binning, comparative biology and taxonomic classification.</title>
        <authorList>
            <person name="Goeker M."/>
        </authorList>
    </citation>
    <scope>NUCLEOTIDE SEQUENCE [LARGE SCALE GENOMIC DNA]</scope>
    <source>
        <strain evidence="1 2">DSM 7225</strain>
    </source>
</reference>
<sequence length="51" mass="5412">MLTWLMRTSAAPAVLDGLLAYQSTGSPIPALVAMAAPLLRARFNSKEDSHA</sequence>
<organism evidence="1 2">
    <name type="scientific">Sphingomonas trueperi</name>
    <dbReference type="NCBI Taxonomy" id="53317"/>
    <lineage>
        <taxon>Bacteria</taxon>
        <taxon>Pseudomonadati</taxon>
        <taxon>Pseudomonadota</taxon>
        <taxon>Alphaproteobacteria</taxon>
        <taxon>Sphingomonadales</taxon>
        <taxon>Sphingomonadaceae</taxon>
        <taxon>Sphingomonas</taxon>
    </lineage>
</organism>
<protein>
    <submittedName>
        <fullName evidence="1">Uncharacterized protein</fullName>
    </submittedName>
</protein>
<dbReference type="Proteomes" id="UP000531251">
    <property type="component" value="Unassembled WGS sequence"/>
</dbReference>
<evidence type="ECO:0000313" key="2">
    <source>
        <dbReference type="Proteomes" id="UP000531251"/>
    </source>
</evidence>
<dbReference type="AlphaFoldDB" id="A0A7X5Y1E0"/>
<keyword evidence="2" id="KW-1185">Reference proteome</keyword>
<proteinExistence type="predicted"/>
<dbReference type="EMBL" id="JAATJB010000010">
    <property type="protein sequence ID" value="NJB98800.1"/>
    <property type="molecule type" value="Genomic_DNA"/>
</dbReference>
<gene>
    <name evidence="1" type="ORF">GGR89_003137</name>
</gene>
<name>A0A7X5Y1E0_9SPHN</name>
<accession>A0A7X5Y1E0</accession>
<comment type="caution">
    <text evidence="1">The sequence shown here is derived from an EMBL/GenBank/DDBJ whole genome shotgun (WGS) entry which is preliminary data.</text>
</comment>
<dbReference type="RefSeq" id="WP_164521822.1">
    <property type="nucleotide sequence ID" value="NZ_BAAADY010000019.1"/>
</dbReference>